<reference evidence="2 3" key="1">
    <citation type="submission" date="2019-09" db="EMBL/GenBank/DDBJ databases">
        <title>In-depth cultivation of the pig gut microbiome towards novel bacterial diversity and tailored functional studies.</title>
        <authorList>
            <person name="Wylensek D."/>
            <person name="Hitch T.C.A."/>
            <person name="Clavel T."/>
        </authorList>
    </citation>
    <scope>NUCLEOTIDE SEQUENCE [LARGE SCALE GENOMIC DNA]</scope>
    <source>
        <strain evidence="2 3">PG-178-WT-4</strain>
    </source>
</reference>
<gene>
    <name evidence="2" type="ORF">FYJ44_10480</name>
</gene>
<accession>A0A6L5XMP0</accession>
<proteinExistence type="predicted"/>
<evidence type="ECO:0000313" key="3">
    <source>
        <dbReference type="Proteomes" id="UP000477488"/>
    </source>
</evidence>
<evidence type="ECO:0000256" key="1">
    <source>
        <dbReference type="SAM" id="MobiDB-lite"/>
    </source>
</evidence>
<evidence type="ECO:0000313" key="2">
    <source>
        <dbReference type="EMBL" id="MSS28448.1"/>
    </source>
</evidence>
<keyword evidence="3" id="KW-1185">Reference proteome</keyword>
<name>A0A6L5XMP0_9BACT</name>
<dbReference type="Proteomes" id="UP000477488">
    <property type="component" value="Unassembled WGS sequence"/>
</dbReference>
<organism evidence="2 3">
    <name type="scientific">Desulfovibrio porci</name>
    <dbReference type="NCBI Taxonomy" id="2605782"/>
    <lineage>
        <taxon>Bacteria</taxon>
        <taxon>Pseudomonadati</taxon>
        <taxon>Thermodesulfobacteriota</taxon>
        <taxon>Desulfovibrionia</taxon>
        <taxon>Desulfovibrionales</taxon>
        <taxon>Desulfovibrionaceae</taxon>
        <taxon>Desulfovibrio</taxon>
    </lineage>
</organism>
<sequence length="85" mass="10282">MIRQNRPFRRRRRHLALFAAHVPEYISALDARKLATPRQRARPFGPPSGRFPRKKRHLPCQRRKILLQPLRRRSFSRRRACEPYG</sequence>
<comment type="caution">
    <text evidence="2">The sequence shown here is derived from an EMBL/GenBank/DDBJ whole genome shotgun (WGS) entry which is preliminary data.</text>
</comment>
<dbReference type="EMBL" id="VUMH01000010">
    <property type="protein sequence ID" value="MSS28448.1"/>
    <property type="molecule type" value="Genomic_DNA"/>
</dbReference>
<feature type="region of interest" description="Disordered" evidence="1">
    <location>
        <begin position="36"/>
        <end position="58"/>
    </location>
</feature>
<protein>
    <submittedName>
        <fullName evidence="2">Uncharacterized protein</fullName>
    </submittedName>
</protein>
<dbReference type="AlphaFoldDB" id="A0A6L5XMP0"/>